<comment type="caution">
    <text evidence="2">The sequence shown here is derived from an EMBL/GenBank/DDBJ whole genome shotgun (WGS) entry which is preliminary data.</text>
</comment>
<gene>
    <name evidence="2" type="ORF">VNO80_05767</name>
</gene>
<protein>
    <submittedName>
        <fullName evidence="2">Uncharacterized protein</fullName>
    </submittedName>
</protein>
<proteinExistence type="predicted"/>
<organism evidence="2 3">
    <name type="scientific">Phaseolus coccineus</name>
    <name type="common">Scarlet runner bean</name>
    <name type="synonym">Phaseolus multiflorus</name>
    <dbReference type="NCBI Taxonomy" id="3886"/>
    <lineage>
        <taxon>Eukaryota</taxon>
        <taxon>Viridiplantae</taxon>
        <taxon>Streptophyta</taxon>
        <taxon>Embryophyta</taxon>
        <taxon>Tracheophyta</taxon>
        <taxon>Spermatophyta</taxon>
        <taxon>Magnoliopsida</taxon>
        <taxon>eudicotyledons</taxon>
        <taxon>Gunneridae</taxon>
        <taxon>Pentapetalae</taxon>
        <taxon>rosids</taxon>
        <taxon>fabids</taxon>
        <taxon>Fabales</taxon>
        <taxon>Fabaceae</taxon>
        <taxon>Papilionoideae</taxon>
        <taxon>50 kb inversion clade</taxon>
        <taxon>NPAAA clade</taxon>
        <taxon>indigoferoid/millettioid clade</taxon>
        <taxon>Phaseoleae</taxon>
        <taxon>Phaseolus</taxon>
    </lineage>
</organism>
<dbReference type="EMBL" id="JAYMYR010000003">
    <property type="protein sequence ID" value="KAK7372389.1"/>
    <property type="molecule type" value="Genomic_DNA"/>
</dbReference>
<name>A0AAN9NFP5_PHACN</name>
<reference evidence="2 3" key="1">
    <citation type="submission" date="2024-01" db="EMBL/GenBank/DDBJ databases">
        <title>The genomes of 5 underutilized Papilionoideae crops provide insights into root nodulation and disease resistanc.</title>
        <authorList>
            <person name="Jiang F."/>
        </authorList>
    </citation>
    <scope>NUCLEOTIDE SEQUENCE [LARGE SCALE GENOMIC DNA]</scope>
    <source>
        <strain evidence="2">JINMINGXINNONG_FW02</strain>
        <tissue evidence="2">Leaves</tissue>
    </source>
</reference>
<dbReference type="Proteomes" id="UP001374584">
    <property type="component" value="Unassembled WGS sequence"/>
</dbReference>
<sequence>MLGRYRADAEFMLDLLYFFVGKPRPFLFISGRGIKITMIAFFLYRPNANPLDAFPRLIAHEPQDVSTAVESSKHCEISLGCSFQIFDKIGSSTTLFVLIHSVVLEETAKGDGDSTVLSRKLAASVALPLVSKEKKRASLSMEANKRKEAGKVFFPNGGKAVKCNEDRTRKERERDKENVYGLVEEDAEYKHNRRKEKEE</sequence>
<feature type="compositionally biased region" description="Basic and acidic residues" evidence="1">
    <location>
        <begin position="164"/>
        <end position="178"/>
    </location>
</feature>
<evidence type="ECO:0000313" key="3">
    <source>
        <dbReference type="Proteomes" id="UP001374584"/>
    </source>
</evidence>
<accession>A0AAN9NFP5</accession>
<feature type="region of interest" description="Disordered" evidence="1">
    <location>
        <begin position="164"/>
        <end position="199"/>
    </location>
</feature>
<evidence type="ECO:0000313" key="2">
    <source>
        <dbReference type="EMBL" id="KAK7372389.1"/>
    </source>
</evidence>
<evidence type="ECO:0000256" key="1">
    <source>
        <dbReference type="SAM" id="MobiDB-lite"/>
    </source>
</evidence>
<dbReference type="AlphaFoldDB" id="A0AAN9NFP5"/>
<keyword evidence="3" id="KW-1185">Reference proteome</keyword>